<name>A0A4Y5TZM5_9CAUD</name>
<feature type="region of interest" description="Disordered" evidence="1">
    <location>
        <begin position="80"/>
        <end position="102"/>
    </location>
</feature>
<evidence type="ECO:0000313" key="3">
    <source>
        <dbReference type="Proteomes" id="UP000320430"/>
    </source>
</evidence>
<dbReference type="KEGG" id="vg:65120156"/>
<sequence length="102" mass="10630">MTADMPTPSQIVDGVLDAMVTIYDVDAERIIAALSEHYHLLPRSEVGEGGTFDAGCGATTEATDGDVRLRLGNGVSALRSPGKTRELASALTSAADVAEEPR</sequence>
<protein>
    <submittedName>
        <fullName evidence="2">Uncharacterized protein</fullName>
    </submittedName>
</protein>
<dbReference type="EMBL" id="MK864267">
    <property type="protein sequence ID" value="QDB74879.1"/>
    <property type="molecule type" value="Genomic_DNA"/>
</dbReference>
<organism evidence="2 3">
    <name type="scientific">Gordonia phage Valary</name>
    <dbReference type="NCBI Taxonomy" id="2588130"/>
    <lineage>
        <taxon>Viruses</taxon>
        <taxon>Duplodnaviria</taxon>
        <taxon>Heunggongvirae</taxon>
        <taxon>Uroviricota</taxon>
        <taxon>Caudoviricetes</taxon>
        <taxon>Stackebrandtviridae</taxon>
        <taxon>Frickvirinae</taxon>
        <taxon>Wizardvirus</taxon>
        <taxon>Wizardvirus valary</taxon>
    </lineage>
</organism>
<dbReference type="RefSeq" id="YP_010102354.1">
    <property type="nucleotide sequence ID" value="NC_055799.1"/>
</dbReference>
<dbReference type="Proteomes" id="UP000320430">
    <property type="component" value="Segment"/>
</dbReference>
<accession>A0A4Y5TZM5</accession>
<gene>
    <name evidence="2" type="primary">9</name>
    <name evidence="2" type="ORF">SEA_VALARY_9</name>
</gene>
<evidence type="ECO:0000256" key="1">
    <source>
        <dbReference type="SAM" id="MobiDB-lite"/>
    </source>
</evidence>
<keyword evidence="3" id="KW-1185">Reference proteome</keyword>
<dbReference type="GeneID" id="65120156"/>
<evidence type="ECO:0000313" key="2">
    <source>
        <dbReference type="EMBL" id="QDB74879.1"/>
    </source>
</evidence>
<reference evidence="2 3" key="1">
    <citation type="submission" date="2019-04" db="EMBL/GenBank/DDBJ databases">
        <authorList>
            <person name="Quan S.L."/>
            <person name="Wnuk-Fink K.M."/>
            <person name="Delesalle V.A."/>
            <person name="Garlena R.A."/>
            <person name="Russell D.A."/>
            <person name="Pope W.H."/>
            <person name="Jacobs-Sera D."/>
            <person name="Hatfull G.F."/>
        </authorList>
    </citation>
    <scope>NUCLEOTIDE SEQUENCE [LARGE SCALE GENOMIC DNA]</scope>
</reference>
<proteinExistence type="predicted"/>